<feature type="domain" description="CxC1-like cysteine cluster associated with KDZ transposases" evidence="1">
    <location>
        <begin position="1"/>
        <end position="60"/>
    </location>
</feature>
<evidence type="ECO:0000259" key="1">
    <source>
        <dbReference type="Pfam" id="PF18802"/>
    </source>
</evidence>
<name>A0A165ZNT2_EXIGL</name>
<gene>
    <name evidence="2" type="ORF">EXIGLDRAFT_573995</name>
</gene>
<proteinExistence type="predicted"/>
<dbReference type="InterPro" id="IPR041320">
    <property type="entry name" value="CxC1"/>
</dbReference>
<sequence length="81" mass="9086">CDCAPAIEQLLGQGYFPCAPRGPSVAFSTEVLDFISIHSLHVAPNTTAWAETLETFWRRRGQVSNYNGRLRKRLGSAISWY</sequence>
<dbReference type="EMBL" id="KV426224">
    <property type="protein sequence ID" value="KZV84459.1"/>
    <property type="molecule type" value="Genomic_DNA"/>
</dbReference>
<dbReference type="Pfam" id="PF18802">
    <property type="entry name" value="CxC1"/>
    <property type="match status" value="1"/>
</dbReference>
<feature type="non-terminal residue" evidence="2">
    <location>
        <position position="1"/>
    </location>
</feature>
<dbReference type="Proteomes" id="UP000077266">
    <property type="component" value="Unassembled WGS sequence"/>
</dbReference>
<dbReference type="STRING" id="1314781.A0A165ZNT2"/>
<keyword evidence="3" id="KW-1185">Reference proteome</keyword>
<evidence type="ECO:0000313" key="3">
    <source>
        <dbReference type="Proteomes" id="UP000077266"/>
    </source>
</evidence>
<organism evidence="2 3">
    <name type="scientific">Exidia glandulosa HHB12029</name>
    <dbReference type="NCBI Taxonomy" id="1314781"/>
    <lineage>
        <taxon>Eukaryota</taxon>
        <taxon>Fungi</taxon>
        <taxon>Dikarya</taxon>
        <taxon>Basidiomycota</taxon>
        <taxon>Agaricomycotina</taxon>
        <taxon>Agaricomycetes</taxon>
        <taxon>Auriculariales</taxon>
        <taxon>Exidiaceae</taxon>
        <taxon>Exidia</taxon>
    </lineage>
</organism>
<dbReference type="AlphaFoldDB" id="A0A165ZNT2"/>
<feature type="non-terminal residue" evidence="2">
    <location>
        <position position="81"/>
    </location>
</feature>
<dbReference type="InParanoid" id="A0A165ZNT2"/>
<dbReference type="OrthoDB" id="3200967at2759"/>
<accession>A0A165ZNT2</accession>
<evidence type="ECO:0000313" key="2">
    <source>
        <dbReference type="EMBL" id="KZV84459.1"/>
    </source>
</evidence>
<reference evidence="2 3" key="1">
    <citation type="journal article" date="2016" name="Mol. Biol. Evol.">
        <title>Comparative Genomics of Early-Diverging Mushroom-Forming Fungi Provides Insights into the Origins of Lignocellulose Decay Capabilities.</title>
        <authorList>
            <person name="Nagy L.G."/>
            <person name="Riley R."/>
            <person name="Tritt A."/>
            <person name="Adam C."/>
            <person name="Daum C."/>
            <person name="Floudas D."/>
            <person name="Sun H."/>
            <person name="Yadav J.S."/>
            <person name="Pangilinan J."/>
            <person name="Larsson K.H."/>
            <person name="Matsuura K."/>
            <person name="Barry K."/>
            <person name="Labutti K."/>
            <person name="Kuo R."/>
            <person name="Ohm R.A."/>
            <person name="Bhattacharya S.S."/>
            <person name="Shirouzu T."/>
            <person name="Yoshinaga Y."/>
            <person name="Martin F.M."/>
            <person name="Grigoriev I.V."/>
            <person name="Hibbett D.S."/>
        </authorList>
    </citation>
    <scope>NUCLEOTIDE SEQUENCE [LARGE SCALE GENOMIC DNA]</scope>
    <source>
        <strain evidence="2 3">HHB12029</strain>
    </source>
</reference>
<protein>
    <recommendedName>
        <fullName evidence="1">CxC1-like cysteine cluster associated with KDZ transposases domain-containing protein</fullName>
    </recommendedName>
</protein>